<keyword evidence="4 10" id="KW-0540">Nuclease</keyword>
<dbReference type="Gene3D" id="3.40.50.300">
    <property type="entry name" value="P-loop containing nucleotide triphosphate hydrolases"/>
    <property type="match status" value="2"/>
</dbReference>
<dbReference type="InterPro" id="IPR011545">
    <property type="entry name" value="DEAD/DEAH_box_helicase_dom"/>
</dbReference>
<dbReference type="Proteomes" id="UP000051085">
    <property type="component" value="Unassembled WGS sequence"/>
</dbReference>
<keyword evidence="8 10" id="KW-0067">ATP-binding</keyword>
<dbReference type="GO" id="GO:0008408">
    <property type="term" value="F:3'-5' exonuclease activity"/>
    <property type="evidence" value="ECO:0007669"/>
    <property type="project" value="UniProtKB-UniRule"/>
</dbReference>
<dbReference type="Pfam" id="PF00929">
    <property type="entry name" value="RNase_T"/>
    <property type="match status" value="1"/>
</dbReference>
<evidence type="ECO:0000313" key="14">
    <source>
        <dbReference type="EMBL" id="KRM35907.1"/>
    </source>
</evidence>
<dbReference type="PANTHER" id="PTHR30231">
    <property type="entry name" value="DNA POLYMERASE III SUBUNIT EPSILON"/>
    <property type="match status" value="1"/>
</dbReference>
<evidence type="ECO:0000256" key="1">
    <source>
        <dbReference type="ARBA" id="ARBA00022679"/>
    </source>
</evidence>
<dbReference type="InterPro" id="IPR012337">
    <property type="entry name" value="RNaseH-like_sf"/>
</dbReference>
<evidence type="ECO:0000313" key="15">
    <source>
        <dbReference type="Proteomes" id="UP000051085"/>
    </source>
</evidence>
<comment type="caution">
    <text evidence="14">The sequence shown here is derived from an EMBL/GenBank/DDBJ whole genome shotgun (WGS) entry which is preliminary data.</text>
</comment>
<dbReference type="GO" id="GO:0005829">
    <property type="term" value="C:cytosol"/>
    <property type="evidence" value="ECO:0007669"/>
    <property type="project" value="TreeGrafter"/>
</dbReference>
<dbReference type="HAMAP" id="MF_02206">
    <property type="entry name" value="DinG_exonucl"/>
    <property type="match status" value="1"/>
</dbReference>
<dbReference type="NCBIfam" id="TIGR00573">
    <property type="entry name" value="dnaq"/>
    <property type="match status" value="1"/>
</dbReference>
<keyword evidence="6 10" id="KW-0378">Hydrolase</keyword>
<comment type="similarity">
    <text evidence="10 11">Belongs to the helicase family. DinG subfamily. Type 2 sub-subfamily.</text>
</comment>
<dbReference type="SUPFAM" id="SSF52540">
    <property type="entry name" value="P-loop containing nucleoside triphosphate hydrolases"/>
    <property type="match status" value="2"/>
</dbReference>
<dbReference type="GO" id="GO:0003887">
    <property type="term" value="F:DNA-directed DNA polymerase activity"/>
    <property type="evidence" value="ECO:0007669"/>
    <property type="project" value="UniProtKB-KW"/>
</dbReference>
<dbReference type="SMART" id="SM00487">
    <property type="entry name" value="DEXDc"/>
    <property type="match status" value="1"/>
</dbReference>
<evidence type="ECO:0000256" key="2">
    <source>
        <dbReference type="ARBA" id="ARBA00022695"/>
    </source>
</evidence>
<dbReference type="EMBL" id="AZGO01000058">
    <property type="protein sequence ID" value="KRM35907.1"/>
    <property type="molecule type" value="Genomic_DNA"/>
</dbReference>
<evidence type="ECO:0000256" key="7">
    <source>
        <dbReference type="ARBA" id="ARBA00022839"/>
    </source>
</evidence>
<dbReference type="InterPro" id="IPR027417">
    <property type="entry name" value="P-loop_NTPase"/>
</dbReference>
<name>A0A922PU64_9LACO</name>
<dbReference type="SMART" id="SM00491">
    <property type="entry name" value="HELICc2"/>
    <property type="match status" value="1"/>
</dbReference>
<dbReference type="InterPro" id="IPR014001">
    <property type="entry name" value="Helicase_ATP-bd"/>
</dbReference>
<dbReference type="RefSeq" id="WP_057807637.1">
    <property type="nucleotide sequence ID" value="NZ_AZGO01000058.1"/>
</dbReference>
<dbReference type="PROSITE" id="PS51192">
    <property type="entry name" value="HELICASE_ATP_BIND_1"/>
    <property type="match status" value="1"/>
</dbReference>
<dbReference type="InterPro" id="IPR036397">
    <property type="entry name" value="RNaseH_sf"/>
</dbReference>
<dbReference type="Pfam" id="PF13307">
    <property type="entry name" value="Helicase_C_2"/>
    <property type="match status" value="1"/>
</dbReference>
<feature type="domain" description="Helicase ATP-binding" evidence="12">
    <location>
        <begin position="283"/>
        <end position="483"/>
    </location>
</feature>
<accession>A0A922PU64</accession>
<dbReference type="NCBIfam" id="TIGR01407">
    <property type="entry name" value="dinG_rel"/>
    <property type="match status" value="1"/>
</dbReference>
<dbReference type="PANTHER" id="PTHR30231:SF41">
    <property type="entry name" value="DNA POLYMERASE III SUBUNIT EPSILON"/>
    <property type="match status" value="1"/>
</dbReference>
<dbReference type="InterPro" id="IPR006555">
    <property type="entry name" value="ATP-dep_Helicase_C"/>
</dbReference>
<evidence type="ECO:0000259" key="13">
    <source>
        <dbReference type="PROSITE" id="PS51193"/>
    </source>
</evidence>
<dbReference type="GO" id="GO:0003677">
    <property type="term" value="F:DNA binding"/>
    <property type="evidence" value="ECO:0007669"/>
    <property type="project" value="InterPro"/>
</dbReference>
<dbReference type="InterPro" id="IPR013520">
    <property type="entry name" value="Ribonucl_H"/>
</dbReference>
<organism evidence="14 15">
    <name type="scientific">Limosilactobacillus pontis DSM 8475</name>
    <dbReference type="NCBI Taxonomy" id="1423794"/>
    <lineage>
        <taxon>Bacteria</taxon>
        <taxon>Bacillati</taxon>
        <taxon>Bacillota</taxon>
        <taxon>Bacilli</taxon>
        <taxon>Lactobacillales</taxon>
        <taxon>Lactobacillaceae</taxon>
        <taxon>Limosilactobacillus</taxon>
    </lineage>
</organism>
<evidence type="ECO:0000256" key="3">
    <source>
        <dbReference type="ARBA" id="ARBA00022705"/>
    </source>
</evidence>
<dbReference type="InterPro" id="IPR006310">
    <property type="entry name" value="DinG"/>
</dbReference>
<dbReference type="InterPro" id="IPR014013">
    <property type="entry name" value="Helic_SF1/SF2_ATP-bd_DinG/Rad3"/>
</dbReference>
<dbReference type="GO" id="GO:0045004">
    <property type="term" value="P:DNA replication proofreading"/>
    <property type="evidence" value="ECO:0007669"/>
    <property type="project" value="TreeGrafter"/>
</dbReference>
<dbReference type="Gene3D" id="3.30.420.10">
    <property type="entry name" value="Ribonuclease H-like superfamily/Ribonuclease H"/>
    <property type="match status" value="1"/>
</dbReference>
<dbReference type="PROSITE" id="PS51193">
    <property type="entry name" value="HELICASE_ATP_BIND_2"/>
    <property type="match status" value="1"/>
</dbReference>
<feature type="binding site" evidence="10">
    <location>
        <begin position="296"/>
        <end position="303"/>
    </location>
    <ligand>
        <name>ATP</name>
        <dbReference type="ChEBI" id="CHEBI:30616"/>
    </ligand>
</feature>
<keyword evidence="5 10" id="KW-0547">Nucleotide-binding</keyword>
<feature type="short sequence motif" description="DEAH box" evidence="10">
    <location>
        <begin position="473"/>
        <end position="476"/>
    </location>
</feature>
<keyword evidence="2" id="KW-0548">Nucleotidyltransferase</keyword>
<dbReference type="GO" id="GO:0004386">
    <property type="term" value="F:helicase activity"/>
    <property type="evidence" value="ECO:0007669"/>
    <property type="project" value="UniProtKB-KW"/>
</dbReference>
<gene>
    <name evidence="10 11" type="primary">dinG</name>
    <name evidence="14" type="ORF">FD34_GL000396</name>
</gene>
<keyword evidence="7 10" id="KW-0269">Exonuclease</keyword>
<dbReference type="InterPro" id="IPR006054">
    <property type="entry name" value="DnaQ"/>
</dbReference>
<dbReference type="GO" id="GO:0016818">
    <property type="term" value="F:hydrolase activity, acting on acid anhydrides, in phosphorus-containing anhydrides"/>
    <property type="evidence" value="ECO:0007669"/>
    <property type="project" value="InterPro"/>
</dbReference>
<dbReference type="AlphaFoldDB" id="A0A922PU64"/>
<keyword evidence="14" id="KW-0347">Helicase</keyword>
<dbReference type="SMART" id="SM00479">
    <property type="entry name" value="EXOIII"/>
    <property type="match status" value="1"/>
</dbReference>
<evidence type="ECO:0000256" key="10">
    <source>
        <dbReference type="HAMAP-Rule" id="MF_02206"/>
    </source>
</evidence>
<dbReference type="SUPFAM" id="SSF53098">
    <property type="entry name" value="Ribonuclease H-like"/>
    <property type="match status" value="1"/>
</dbReference>
<evidence type="ECO:0000256" key="4">
    <source>
        <dbReference type="ARBA" id="ARBA00022722"/>
    </source>
</evidence>
<dbReference type="FunFam" id="3.30.420.10:FF:000045">
    <property type="entry name" value="3'-5' exonuclease DinG"/>
    <property type="match status" value="1"/>
</dbReference>
<reference evidence="14 15" key="1">
    <citation type="journal article" date="2015" name="Genome Announc.">
        <title>Expanding the biotechnology potential of lactobacilli through comparative genomics of 213 strains and associated genera.</title>
        <authorList>
            <person name="Sun Z."/>
            <person name="Harris H.M."/>
            <person name="McCann A."/>
            <person name="Guo C."/>
            <person name="Argimon S."/>
            <person name="Zhang W."/>
            <person name="Yang X."/>
            <person name="Jeffery I.B."/>
            <person name="Cooney J.C."/>
            <person name="Kagawa T.F."/>
            <person name="Liu W."/>
            <person name="Song Y."/>
            <person name="Salvetti E."/>
            <person name="Wrobel A."/>
            <person name="Rasinkangas P."/>
            <person name="Parkhill J."/>
            <person name="Rea M.C."/>
            <person name="O'Sullivan O."/>
            <person name="Ritari J."/>
            <person name="Douillard F.P."/>
            <person name="Paul Ross R."/>
            <person name="Yang R."/>
            <person name="Briner A.E."/>
            <person name="Felis G.E."/>
            <person name="de Vos W.M."/>
            <person name="Barrangou R."/>
            <person name="Klaenhammer T.R."/>
            <person name="Caufield P.W."/>
            <person name="Cui Y."/>
            <person name="Zhang H."/>
            <person name="O'Toole P.W."/>
        </authorList>
    </citation>
    <scope>NUCLEOTIDE SEQUENCE [LARGE SCALE GENOMIC DNA]</scope>
    <source>
        <strain evidence="14 15">DSM 8475</strain>
    </source>
</reference>
<dbReference type="Pfam" id="PF00270">
    <property type="entry name" value="DEAD"/>
    <property type="match status" value="1"/>
</dbReference>
<protein>
    <recommendedName>
        <fullName evidence="10 11">3'-5' exonuclease DinG</fullName>
        <ecNumber evidence="10 11">3.1.-.-</ecNumber>
    </recommendedName>
</protein>
<keyword evidence="3" id="KW-0235">DNA replication</keyword>
<keyword evidence="9" id="KW-0239">DNA-directed DNA polymerase</keyword>
<proteinExistence type="inferred from homology"/>
<feature type="domain" description="Helicase ATP-binding" evidence="13">
    <location>
        <begin position="259"/>
        <end position="521"/>
    </location>
</feature>
<dbReference type="CDD" id="cd06127">
    <property type="entry name" value="DEDDh"/>
    <property type="match status" value="1"/>
</dbReference>
<evidence type="ECO:0000259" key="12">
    <source>
        <dbReference type="PROSITE" id="PS51192"/>
    </source>
</evidence>
<dbReference type="EC" id="3.1.-.-" evidence="10 11"/>
<evidence type="ECO:0000256" key="5">
    <source>
        <dbReference type="ARBA" id="ARBA00022741"/>
    </source>
</evidence>
<comment type="function">
    <text evidence="10 11">3'-5' exonuclease.</text>
</comment>
<sequence length="954" mass="107673">MKKQKTTRRAKRDKQAPIYAVVDLETTGTNVNHGDRIIQIGCVLVQDGQIINQFETKVNPREKIPHTIVQLTGIHNQDVRHAPLFEDVAGTIYSLLSGTIFVAHNVNFDFPFLNAELERAGYPQLSIPAIDTVTMSQILLPTAQSFRLRDLTSSLAIEHDHPHSAVSDAEATAQLLIDLLDRLHRLPTLTLSKIVDLQLALPQRTSEVFAQELKRRVDHPLPLADDLYVSHGLVLHKQRPLTVDKPSAAPRYPSTKRGKAKLFGDQLTVRTVQSKMMNSIYNNYTHDEPKNMIVEAGTGSGKTLGYLLPLSYVAHPDKRIVVSTATNLLQQQIAQQAVHQLNGVLPFKMNAVVVKGNDHYLDLAKFAHSLSVIEDSKLVQLLKARILVWLIETTSGDLDELNLTTQQSPYFTEIRHHGVKSLNPASELYNDDFLVRRDKRLKQANIVITNHAYLVAHAQELGDGTRRPYLVVDEAQHLSDSILHRSRRSFSFPRLRTAIHVLTGLVSNGEDRNLADIFADHALASYNVELLRGDLTTLDEALNRFQQALYRQFGQQTTAGGENELIEQELDNQQLAQLLDVSGPVMMELEQALGSVQLHFSALQHIFNQQADRWLPSDRYLMSQFQSQMAKLTAADATLNKYNETLRQRRDAAAFWLTIRQSSEYSAMQLTGGLLAVNHYLTENVYPYFAQPLFVGATLFSSSRSRYLYQQLDLDRQSTLAKRFASPFNYQQHARLLVATDAPVPNRKNNAEYVRYLSRTIYQLTKQTDCQTMILFNSLVMIEQVYSQLRGTDLFDQRDILAQGITGGREKLLKQFANGKNAILLGAASFWEGVDLPKTALELLIITRLPFDAPDEVMTRAYHDLLKREGRNPFYGAALPKATMRLRQGVGRLIRTADDNGVAAILDSRLHSRRYGATILKSFPKDLPIMELPTDQLMATANNFIKKNHRHPEK</sequence>
<keyword evidence="1" id="KW-0808">Transferase</keyword>
<evidence type="ECO:0000256" key="6">
    <source>
        <dbReference type="ARBA" id="ARBA00022801"/>
    </source>
</evidence>
<dbReference type="GeneID" id="87978931"/>
<evidence type="ECO:0000256" key="8">
    <source>
        <dbReference type="ARBA" id="ARBA00022840"/>
    </source>
</evidence>
<evidence type="ECO:0000256" key="9">
    <source>
        <dbReference type="ARBA" id="ARBA00022932"/>
    </source>
</evidence>
<dbReference type="GO" id="GO:0005524">
    <property type="term" value="F:ATP binding"/>
    <property type="evidence" value="ECO:0007669"/>
    <property type="project" value="UniProtKB-UniRule"/>
</dbReference>
<evidence type="ECO:0000256" key="11">
    <source>
        <dbReference type="RuleBase" id="RU364106"/>
    </source>
</evidence>